<gene>
    <name evidence="1" type="ORF">HN018_03960</name>
</gene>
<dbReference type="EMBL" id="CP053708">
    <property type="protein sequence ID" value="QKE89298.1"/>
    <property type="molecule type" value="Genomic_DNA"/>
</dbReference>
<accession>A0A6M8HLS2</accession>
<dbReference type="KEGG" id="lck:HN018_03960"/>
<evidence type="ECO:0000313" key="2">
    <source>
        <dbReference type="Proteomes" id="UP000500767"/>
    </source>
</evidence>
<sequence length="400" mass="44678">MISSVTTPISSFGADLTAITMGIDAFERRVNREAGLLDTEGLVPIYLGGDIISPRHYDNWWVVEDDLNEMQQRLPSIAPEHRQVFAAAMIRSLKIALRLFAGSSPSFEVKVRDLVGAQTGPVEPAIIEGLRDILDTLLKRRGIVRGDLSQRISEWESSHFLEPVRIEPTFAELMGQARRLTAERIFDCGDFTMALNPMRDVPFTARCSFADGLMDLNIDNGFTRASLKHLVAHEVFPGHATQLLYTRAQVDKGLAQPEVLLCTANTVLGCIQEGIADDGVALLDWLEDEDDMIHIELRRLRSAVQTSAAWYMMADGWEPDAVADYLREFAAGQEPWVQGRLRMAAHPFRGPFISSYWTGAVAVRQVRERTPASAMPEFIKYLYTNAHSPQSLAMFQARVA</sequence>
<protein>
    <recommendedName>
        <fullName evidence="3">DUF885 domain-containing protein</fullName>
    </recommendedName>
</protein>
<dbReference type="AlphaFoldDB" id="A0A6M8HLS2"/>
<evidence type="ECO:0008006" key="3">
    <source>
        <dbReference type="Google" id="ProtNLM"/>
    </source>
</evidence>
<proteinExistence type="predicted"/>
<reference evidence="1 2" key="1">
    <citation type="journal article" date="2014" name="World J. Microbiol. Biotechnol.">
        <title>Biodiversity and physiological characteristics of Antarctic and Arctic lichens-associated bacteria.</title>
        <authorList>
            <person name="Lee Y.M."/>
            <person name="Kim E.H."/>
            <person name="Lee H.K."/>
            <person name="Hong S.G."/>
        </authorList>
    </citation>
    <scope>NUCLEOTIDE SEQUENCE [LARGE SCALE GENOMIC DNA]</scope>
    <source>
        <strain evidence="1 2">PAMC 26569</strain>
    </source>
</reference>
<dbReference type="Proteomes" id="UP000500767">
    <property type="component" value="Chromosome"/>
</dbReference>
<keyword evidence="2" id="KW-1185">Reference proteome</keyword>
<organism evidence="1 2">
    <name type="scientific">Lichenicola cladoniae</name>
    <dbReference type="NCBI Taxonomy" id="1484109"/>
    <lineage>
        <taxon>Bacteria</taxon>
        <taxon>Pseudomonadati</taxon>
        <taxon>Pseudomonadota</taxon>
        <taxon>Alphaproteobacteria</taxon>
        <taxon>Acetobacterales</taxon>
        <taxon>Acetobacteraceae</taxon>
        <taxon>Lichenicola</taxon>
    </lineage>
</organism>
<dbReference type="RefSeq" id="WP_171836507.1">
    <property type="nucleotide sequence ID" value="NZ_CP053708.1"/>
</dbReference>
<name>A0A6M8HLS2_9PROT</name>
<evidence type="ECO:0000313" key="1">
    <source>
        <dbReference type="EMBL" id="QKE89298.1"/>
    </source>
</evidence>